<name>A0A7S8EBU3_9CHLR</name>
<evidence type="ECO:0000313" key="2">
    <source>
        <dbReference type="Proteomes" id="UP000594468"/>
    </source>
</evidence>
<evidence type="ECO:0000313" key="1">
    <source>
        <dbReference type="EMBL" id="QPC83974.1"/>
    </source>
</evidence>
<reference evidence="1 2" key="1">
    <citation type="submission" date="2020-02" db="EMBL/GenBank/DDBJ databases">
        <authorList>
            <person name="Zheng R.K."/>
            <person name="Sun C.M."/>
        </authorList>
    </citation>
    <scope>NUCLEOTIDE SEQUENCE [LARGE SCALE GENOMIC DNA]</scope>
    <source>
        <strain evidence="2">rifampicinis</strain>
    </source>
</reference>
<gene>
    <name evidence="1" type="ORF">G4Y79_06230</name>
</gene>
<organism evidence="1 2">
    <name type="scientific">Phototrophicus methaneseepsis</name>
    <dbReference type="NCBI Taxonomy" id="2710758"/>
    <lineage>
        <taxon>Bacteria</taxon>
        <taxon>Bacillati</taxon>
        <taxon>Chloroflexota</taxon>
        <taxon>Candidatus Thermofontia</taxon>
        <taxon>Phototrophicales</taxon>
        <taxon>Phototrophicaceae</taxon>
        <taxon>Phototrophicus</taxon>
    </lineage>
</organism>
<protein>
    <submittedName>
        <fullName evidence="1">Uncharacterized protein</fullName>
    </submittedName>
</protein>
<dbReference type="AlphaFoldDB" id="A0A7S8EBU3"/>
<dbReference type="Proteomes" id="UP000594468">
    <property type="component" value="Chromosome"/>
</dbReference>
<accession>A0A7S8EBU3</accession>
<dbReference type="KEGG" id="pmet:G4Y79_06230"/>
<sequence length="181" mass="20997">MRQTFYIHEDLWGVVTLTPTENKSQFDEVRAQLAQHDREHWTGSGWNELFFLPDEHFPLARRAIPYSQLFDHFQPAFYGLRLILEGDSLPTGTRAVNEFALHCPDFGTLYGLHRKIDGILTQLHFAEEDEMRLSEAALHLLHGFGQQHRLMLFDGYLRECANLANLQELRQYFEGNLPGPA</sequence>
<proteinExistence type="predicted"/>
<keyword evidence="2" id="KW-1185">Reference proteome</keyword>
<dbReference type="RefSeq" id="WP_195172038.1">
    <property type="nucleotide sequence ID" value="NZ_CP062983.1"/>
</dbReference>
<dbReference type="EMBL" id="CP062983">
    <property type="protein sequence ID" value="QPC83974.1"/>
    <property type="molecule type" value="Genomic_DNA"/>
</dbReference>